<name>A0A923JZI1_9PSED</name>
<sequence length="136" mass="15091">MTIDKQKLKALAEAFPSDLDWDSNTQPFFNGPSGESLGGGSTGFYSVYGQPFTIDGEEYDGTEYVSICTREFAEFVCSARSAVLALLAENDALRKDAERYSWLRQKSLPLDGHDFLSTQEILDRRIDAAMAKECGQ</sequence>
<dbReference type="EMBL" id="JABWRJ010000016">
    <property type="protein sequence ID" value="MBC3446812.1"/>
    <property type="molecule type" value="Genomic_DNA"/>
</dbReference>
<organism evidence="1">
    <name type="scientific">Pseudomonas peradeniyensis</name>
    <dbReference type="NCBI Taxonomy" id="2745488"/>
    <lineage>
        <taxon>Bacteria</taxon>
        <taxon>Pseudomonadati</taxon>
        <taxon>Pseudomonadota</taxon>
        <taxon>Gammaproteobacteria</taxon>
        <taxon>Pseudomonadales</taxon>
        <taxon>Pseudomonadaceae</taxon>
        <taxon>Pseudomonas</taxon>
    </lineage>
</organism>
<reference evidence="1" key="1">
    <citation type="journal article" date="2020" name="Microorganisms">
        <title>Reliable Identification of Environmental Pseudomonas Isolates Using the rpoD Gene.</title>
        <authorList>
            <consortium name="The Broad Institute Genome Sequencing Platform"/>
            <person name="Girard L."/>
            <person name="Lood C."/>
            <person name="Rokni-Zadeh H."/>
            <person name="van Noort V."/>
            <person name="Lavigne R."/>
            <person name="De Mot R."/>
        </authorList>
    </citation>
    <scope>NUCLEOTIDE SEQUENCE</scope>
    <source>
        <strain evidence="1">BW13M1</strain>
    </source>
</reference>
<evidence type="ECO:0000313" key="1">
    <source>
        <dbReference type="EMBL" id="MBC3446812.1"/>
    </source>
</evidence>
<proteinExistence type="predicted"/>
<reference evidence="1" key="2">
    <citation type="submission" date="2020-07" db="EMBL/GenBank/DDBJ databases">
        <authorList>
            <person name="Lood C."/>
            <person name="Girard L."/>
        </authorList>
    </citation>
    <scope>NUCLEOTIDE SEQUENCE</scope>
    <source>
        <strain evidence="1">BW13M1</strain>
    </source>
</reference>
<gene>
    <name evidence="1" type="ORF">HU751_13585</name>
</gene>
<dbReference type="RefSeq" id="WP_186733584.1">
    <property type="nucleotide sequence ID" value="NZ_JABWRJ020000004.1"/>
</dbReference>
<accession>A0A923JZI1</accession>
<dbReference type="AlphaFoldDB" id="A0A923JZI1"/>
<comment type="caution">
    <text evidence="1">The sequence shown here is derived from an EMBL/GenBank/DDBJ whole genome shotgun (WGS) entry which is preliminary data.</text>
</comment>
<protein>
    <submittedName>
        <fullName evidence="1">Uncharacterized protein</fullName>
    </submittedName>
</protein>